<accession>A0ABQ3MYG2</accession>
<keyword evidence="1" id="KW-0472">Membrane</keyword>
<sequence length="68" mass="7802">MGYDERIDKSRIKGFNAEDQSFIGCFFKINGKLPKPIYKRILNIFMLRNGHTSFLSIGCAFFLTAIHA</sequence>
<evidence type="ECO:0000313" key="2">
    <source>
        <dbReference type="EMBL" id="GHH96946.1"/>
    </source>
</evidence>
<keyword evidence="1" id="KW-0812">Transmembrane</keyword>
<gene>
    <name evidence="2" type="ORF">AM1BK_04890</name>
</gene>
<evidence type="ECO:0000313" key="3">
    <source>
        <dbReference type="Proteomes" id="UP000637074"/>
    </source>
</evidence>
<dbReference type="EMBL" id="BNDS01000001">
    <property type="protein sequence ID" value="GHH96946.1"/>
    <property type="molecule type" value="Genomic_DNA"/>
</dbReference>
<feature type="transmembrane region" description="Helical" evidence="1">
    <location>
        <begin position="45"/>
        <end position="66"/>
    </location>
</feature>
<reference evidence="2 3" key="1">
    <citation type="journal article" date="2022" name="Int. J. Syst. Evol. Microbiol.">
        <title>Neobacillus kokaensis sp. nov., isolated from soil.</title>
        <authorList>
            <person name="Yuki K."/>
            <person name="Matsubara H."/>
            <person name="Yamaguchi S."/>
        </authorList>
    </citation>
    <scope>NUCLEOTIDE SEQUENCE [LARGE SCALE GENOMIC DNA]</scope>
    <source>
        <strain evidence="2 3">LOB 377</strain>
    </source>
</reference>
<comment type="caution">
    <text evidence="2">The sequence shown here is derived from an EMBL/GenBank/DDBJ whole genome shotgun (WGS) entry which is preliminary data.</text>
</comment>
<keyword evidence="1" id="KW-1133">Transmembrane helix</keyword>
<keyword evidence="3" id="KW-1185">Reference proteome</keyword>
<protein>
    <submittedName>
        <fullName evidence="2">Uncharacterized protein</fullName>
    </submittedName>
</protein>
<evidence type="ECO:0000256" key="1">
    <source>
        <dbReference type="SAM" id="Phobius"/>
    </source>
</evidence>
<organism evidence="2 3">
    <name type="scientific">Neobacillus kokaensis</name>
    <dbReference type="NCBI Taxonomy" id="2759023"/>
    <lineage>
        <taxon>Bacteria</taxon>
        <taxon>Bacillati</taxon>
        <taxon>Bacillota</taxon>
        <taxon>Bacilli</taxon>
        <taxon>Bacillales</taxon>
        <taxon>Bacillaceae</taxon>
        <taxon>Neobacillus</taxon>
    </lineage>
</organism>
<proteinExistence type="predicted"/>
<name>A0ABQ3MYG2_9BACI</name>
<dbReference type="Proteomes" id="UP000637074">
    <property type="component" value="Unassembled WGS sequence"/>
</dbReference>